<feature type="domain" description="NACHT" evidence="4">
    <location>
        <begin position="497"/>
        <end position="616"/>
    </location>
</feature>
<dbReference type="InterPro" id="IPR056884">
    <property type="entry name" value="NPHP3-like_N"/>
</dbReference>
<dbReference type="PANTHER" id="PTHR10039">
    <property type="entry name" value="AMELOGENIN"/>
    <property type="match status" value="1"/>
</dbReference>
<dbReference type="Pfam" id="PF13637">
    <property type="entry name" value="Ank_4"/>
    <property type="match status" value="1"/>
</dbReference>
<evidence type="ECO:0000259" key="4">
    <source>
        <dbReference type="PROSITE" id="PS50837"/>
    </source>
</evidence>
<sequence length="1268" mass="143629">MNRRTWRIRGVPREFDKDRLARVLRYHSSLQWSGDDIADIVDNDGNDVNVYTLAPDLRGNEQDATVRFDNLPSQLSALGNRGQLRIKINIETYNRSVGQQHGRVSIRTVEVSIDEHFDGITTLISPGTDENHHIDVLAISGLGSHPFGSFVNKEDGNMWLTNDLPRDLPTARVMIFGYESRLQHSNSFVQLDDLASPLRDAVSRLLRLKKRKPLLLIGHSLGGLLAKQALVRIAESQSDFASELPSLRDMILGMLLFGTPNDGLDVESLVPMVNDQPNRSLLESLRPNSAVLKQQRQAFSIVLERIKFQLICFYETELSPTAAKDPITGQYKMSGPRRCLVSEPSATSCLPGDILSTNSISIRRTHSDLVKFSSHDAEYERVAYVLERIQKREYQCIQVKNPAKKIAEETFPSSTEKRPRTANEPSDNEHPQTDGNHAPRDPFSHLKQSLKQHLYFSKIDERLTHLTSAHVTTCRWFLTGPKYKSWQNVAQLPNHGGFLWIKGHPGTGKSTLMKYLFEEAKINAKDDDSQLTLSFFFLARGTTEEKRTTGLYRSLLHQLFELASDLQDSLRWMTVNGAKTIQEHGWTEEALQQTLKHAIPKLEHRSLTIFVDALDECDENKAGDMVFFFEELCVCAAEAGVQVQICFSSRYYPTVVVNKGIEVSLEAEIGHTEDIQKYVKSRLKLNSKSNHAEALRSEIFEKSSGIFLWVVLVIDMLNKDQSISIQKKRERLKEMPPKLNDLFQMILTRDGDNLEQLQLCLKWILFASRPLQPQELYFAIQFGSDKDCSGSWDQADLDLDDMKAFVRSSSKGLAEVTRNTASNVQFIHESVRDFLLGNYEGQWLGDSGNLRGHAHETLRDCCFAQMDALISQSADIPESVPRAFMQGQQLREDIRLKFPFLEYSVQNLLYHSNFAQQNGLEQGRFLADFPLQRWILLNNALEHHGFRRHTKSVSLLYILAENNLADLIQIHPRRKFCFHVEAERYGAPIFAAVFNNSHLAVRMLLRAQAENQPPMSPLHGLCGQYELDQIGPFRIPFSHTLFNLDYTFSRPRILYDLLKCGEAVVALAFLLSSHDLTESLNWGDVLARTPLMLAVENRREAVIRLLLQRGAHVDSKDCGGKTPLIIAALNGYETIVKLLLERGAGVDSRDIFGQTSLSHAAEKGHEVVVKLLLENGADVESRNKEGLTPLSFAVEMEKKAVVSLLLDKGAHRAMYMQLSGYPKHSAAPSRFQPGRTKVWNRRILTGEDPEQKLWGSQSVPKRLFRNST</sequence>
<name>A0AAD9W6L0_PHOAM</name>
<dbReference type="SMART" id="SM00248">
    <property type="entry name" value="ANK"/>
    <property type="match status" value="4"/>
</dbReference>
<feature type="repeat" description="ANK" evidence="2">
    <location>
        <begin position="1152"/>
        <end position="1184"/>
    </location>
</feature>
<dbReference type="Proteomes" id="UP001265746">
    <property type="component" value="Unassembled WGS sequence"/>
</dbReference>
<dbReference type="InterPro" id="IPR036770">
    <property type="entry name" value="Ankyrin_rpt-contain_sf"/>
</dbReference>
<dbReference type="InterPro" id="IPR002110">
    <property type="entry name" value="Ankyrin_rpt"/>
</dbReference>
<dbReference type="Gene3D" id="1.25.40.20">
    <property type="entry name" value="Ankyrin repeat-containing domain"/>
    <property type="match status" value="1"/>
</dbReference>
<evidence type="ECO:0000313" key="5">
    <source>
        <dbReference type="EMBL" id="KAK2609803.1"/>
    </source>
</evidence>
<evidence type="ECO:0000256" key="2">
    <source>
        <dbReference type="PROSITE-ProRule" id="PRU00023"/>
    </source>
</evidence>
<protein>
    <recommendedName>
        <fullName evidence="4">NACHT domain-containing protein</fullName>
    </recommendedName>
</protein>
<feature type="repeat" description="ANK" evidence="2">
    <location>
        <begin position="1119"/>
        <end position="1151"/>
    </location>
</feature>
<dbReference type="PRINTS" id="PR01415">
    <property type="entry name" value="ANKYRIN"/>
</dbReference>
<keyword evidence="6" id="KW-1185">Reference proteome</keyword>
<reference evidence="5" key="1">
    <citation type="submission" date="2023-06" db="EMBL/GenBank/DDBJ databases">
        <authorList>
            <person name="Noh H."/>
        </authorList>
    </citation>
    <scope>NUCLEOTIDE SEQUENCE</scope>
    <source>
        <strain evidence="5">DUCC20226</strain>
    </source>
</reference>
<organism evidence="5 6">
    <name type="scientific">Phomopsis amygdali</name>
    <name type="common">Fusicoccum amygdali</name>
    <dbReference type="NCBI Taxonomy" id="1214568"/>
    <lineage>
        <taxon>Eukaryota</taxon>
        <taxon>Fungi</taxon>
        <taxon>Dikarya</taxon>
        <taxon>Ascomycota</taxon>
        <taxon>Pezizomycotina</taxon>
        <taxon>Sordariomycetes</taxon>
        <taxon>Sordariomycetidae</taxon>
        <taxon>Diaporthales</taxon>
        <taxon>Diaporthaceae</taxon>
        <taxon>Diaporthe</taxon>
    </lineage>
</organism>
<dbReference type="InterPro" id="IPR007111">
    <property type="entry name" value="NACHT_NTPase"/>
</dbReference>
<dbReference type="PROSITE" id="PS50088">
    <property type="entry name" value="ANK_REPEAT"/>
    <property type="match status" value="4"/>
</dbReference>
<feature type="repeat" description="ANK" evidence="2">
    <location>
        <begin position="1086"/>
        <end position="1118"/>
    </location>
</feature>
<dbReference type="SUPFAM" id="SSF53474">
    <property type="entry name" value="alpha/beta-Hydrolases"/>
    <property type="match status" value="1"/>
</dbReference>
<dbReference type="PROSITE" id="PS50297">
    <property type="entry name" value="ANK_REP_REGION"/>
    <property type="match status" value="4"/>
</dbReference>
<feature type="repeat" description="ANK" evidence="2">
    <location>
        <begin position="1185"/>
        <end position="1210"/>
    </location>
</feature>
<evidence type="ECO:0000256" key="1">
    <source>
        <dbReference type="ARBA" id="ARBA00022737"/>
    </source>
</evidence>
<keyword evidence="2" id="KW-0040">ANK repeat</keyword>
<proteinExistence type="predicted"/>
<dbReference type="PROSITE" id="PS50837">
    <property type="entry name" value="NACHT"/>
    <property type="match status" value="1"/>
</dbReference>
<dbReference type="AlphaFoldDB" id="A0AAD9W6L0"/>
<dbReference type="Gene3D" id="3.40.50.300">
    <property type="entry name" value="P-loop containing nucleotide triphosphate hydrolases"/>
    <property type="match status" value="1"/>
</dbReference>
<feature type="compositionally biased region" description="Basic and acidic residues" evidence="3">
    <location>
        <begin position="415"/>
        <end position="443"/>
    </location>
</feature>
<dbReference type="EMBL" id="JAUJFL010000002">
    <property type="protein sequence ID" value="KAK2609803.1"/>
    <property type="molecule type" value="Genomic_DNA"/>
</dbReference>
<accession>A0AAD9W6L0</accession>
<dbReference type="PANTHER" id="PTHR10039:SF5">
    <property type="entry name" value="NACHT DOMAIN-CONTAINING PROTEIN"/>
    <property type="match status" value="1"/>
</dbReference>
<dbReference type="SUPFAM" id="SSF52540">
    <property type="entry name" value="P-loop containing nucleoside triphosphate hydrolases"/>
    <property type="match status" value="1"/>
</dbReference>
<dbReference type="SUPFAM" id="SSF48403">
    <property type="entry name" value="Ankyrin repeat"/>
    <property type="match status" value="1"/>
</dbReference>
<evidence type="ECO:0000256" key="3">
    <source>
        <dbReference type="SAM" id="MobiDB-lite"/>
    </source>
</evidence>
<dbReference type="Gene3D" id="3.40.50.1820">
    <property type="entry name" value="alpha/beta hydrolase"/>
    <property type="match status" value="1"/>
</dbReference>
<dbReference type="Pfam" id="PF24883">
    <property type="entry name" value="NPHP3_N"/>
    <property type="match status" value="1"/>
</dbReference>
<gene>
    <name evidence="5" type="ORF">N8I77_003283</name>
</gene>
<dbReference type="Pfam" id="PF12796">
    <property type="entry name" value="Ank_2"/>
    <property type="match status" value="1"/>
</dbReference>
<feature type="region of interest" description="Disordered" evidence="3">
    <location>
        <begin position="407"/>
        <end position="443"/>
    </location>
</feature>
<dbReference type="InterPro" id="IPR027417">
    <property type="entry name" value="P-loop_NTPase"/>
</dbReference>
<keyword evidence="1" id="KW-0677">Repeat</keyword>
<dbReference type="InterPro" id="IPR029058">
    <property type="entry name" value="AB_hydrolase_fold"/>
</dbReference>
<evidence type="ECO:0000313" key="6">
    <source>
        <dbReference type="Proteomes" id="UP001265746"/>
    </source>
</evidence>
<comment type="caution">
    <text evidence="5">The sequence shown here is derived from an EMBL/GenBank/DDBJ whole genome shotgun (WGS) entry which is preliminary data.</text>
</comment>